<dbReference type="Proteomes" id="UP000469430">
    <property type="component" value="Unassembled WGS sequence"/>
</dbReference>
<accession>A0A6I4TYY8</accession>
<protein>
    <submittedName>
        <fullName evidence="1">Uncharacterized protein</fullName>
    </submittedName>
</protein>
<evidence type="ECO:0000313" key="1">
    <source>
        <dbReference type="EMBL" id="MXO99848.1"/>
    </source>
</evidence>
<dbReference type="AlphaFoldDB" id="A0A6I4TYY8"/>
<proteinExistence type="predicted"/>
<evidence type="ECO:0000313" key="2">
    <source>
        <dbReference type="Proteomes" id="UP000469430"/>
    </source>
</evidence>
<sequence>MIHDHHLNIWVNNVQQFQDKKFIVSGFQFNGEFGFGVEGKKCDEGEFFLISSFGKERVFAGISYVHTRDQHMTWSLSGPQIPQSPFLITSCQDIEYFECGFVEFFPSGEAEKIFSRDGERNYPILSKSFIGILRFGYDGFFMFKYYFKEKPYLEEKVFFSEWNIEAGLVTGL</sequence>
<gene>
    <name evidence="1" type="ORF">GRI97_12715</name>
</gene>
<organism evidence="1 2">
    <name type="scientific">Croceibacterium xixiisoli</name>
    <dbReference type="NCBI Taxonomy" id="1476466"/>
    <lineage>
        <taxon>Bacteria</taxon>
        <taxon>Pseudomonadati</taxon>
        <taxon>Pseudomonadota</taxon>
        <taxon>Alphaproteobacteria</taxon>
        <taxon>Sphingomonadales</taxon>
        <taxon>Erythrobacteraceae</taxon>
        <taxon>Croceibacterium</taxon>
    </lineage>
</organism>
<reference evidence="1 2" key="1">
    <citation type="submission" date="2019-12" db="EMBL/GenBank/DDBJ databases">
        <title>Genomic-based taxomic classification of the family Erythrobacteraceae.</title>
        <authorList>
            <person name="Xu L."/>
        </authorList>
    </citation>
    <scope>NUCLEOTIDE SEQUENCE [LARGE SCALE GENOMIC DNA]</scope>
    <source>
        <strain evidence="1 2">S36</strain>
    </source>
</reference>
<name>A0A6I4TYY8_9SPHN</name>
<dbReference type="EMBL" id="WTYJ01000002">
    <property type="protein sequence ID" value="MXO99848.1"/>
    <property type="molecule type" value="Genomic_DNA"/>
</dbReference>
<keyword evidence="2" id="KW-1185">Reference proteome</keyword>
<comment type="caution">
    <text evidence="1">The sequence shown here is derived from an EMBL/GenBank/DDBJ whole genome shotgun (WGS) entry which is preliminary data.</text>
</comment>